<keyword evidence="2 6" id="KW-0479">Metal-binding</keyword>
<dbReference type="EMBL" id="SDMP01000002">
    <property type="protein sequence ID" value="RYR74656.1"/>
    <property type="molecule type" value="Genomic_DNA"/>
</dbReference>
<evidence type="ECO:0000256" key="6">
    <source>
        <dbReference type="RuleBase" id="RU367018"/>
    </source>
</evidence>
<dbReference type="SMART" id="SM00575">
    <property type="entry name" value="ZnF_PMZ"/>
    <property type="match status" value="1"/>
</dbReference>
<dbReference type="GO" id="GO:0005634">
    <property type="term" value="C:nucleus"/>
    <property type="evidence" value="ECO:0007669"/>
    <property type="project" value="UniProtKB-SubCell"/>
</dbReference>
<dbReference type="GO" id="GO:0006355">
    <property type="term" value="P:regulation of DNA-templated transcription"/>
    <property type="evidence" value="ECO:0007669"/>
    <property type="project" value="UniProtKB-UniRule"/>
</dbReference>
<proteinExistence type="inferred from homology"/>
<dbReference type="GO" id="GO:0008270">
    <property type="term" value="F:zinc ion binding"/>
    <property type="evidence" value="ECO:0007669"/>
    <property type="project" value="UniProtKB-UniRule"/>
</dbReference>
<comment type="similarity">
    <text evidence="1 6">Belongs to the FHY3/FAR1 family.</text>
</comment>
<gene>
    <name evidence="8" type="ORF">Ahy_A02g009382</name>
</gene>
<keyword evidence="6" id="KW-0539">Nucleus</keyword>
<evidence type="ECO:0000256" key="5">
    <source>
        <dbReference type="PROSITE-ProRule" id="PRU00325"/>
    </source>
</evidence>
<evidence type="ECO:0000313" key="8">
    <source>
        <dbReference type="EMBL" id="RYR74656.1"/>
    </source>
</evidence>
<comment type="subcellular location">
    <subcellularLocation>
        <location evidence="6">Nucleus</location>
    </subcellularLocation>
</comment>
<comment type="caution">
    <text evidence="8">The sequence shown here is derived from an EMBL/GenBank/DDBJ whole genome shotgun (WGS) entry which is preliminary data.</text>
</comment>
<sequence length="175" mass="20118">MRYISQRRSGKAHPDMLSVSPLHDLEMSASNKLTKEIFFLFSPMLFRTCTLKVQTHTLSQTCDIYTLSKSINARKEWQVCRYCDSNIFKCSCLRMESLGIPCDHIVAVLIHVELSDISDSLVLDRWSKNACYKIRAFVEKAPFCWDSTITKMCVLPCGDEAEFVDMMDKVHCEIS</sequence>
<reference evidence="8 9" key="1">
    <citation type="submission" date="2019-01" db="EMBL/GenBank/DDBJ databases">
        <title>Sequencing of cultivated peanut Arachis hypogaea provides insights into genome evolution and oil improvement.</title>
        <authorList>
            <person name="Chen X."/>
        </authorList>
    </citation>
    <scope>NUCLEOTIDE SEQUENCE [LARGE SCALE GENOMIC DNA]</scope>
    <source>
        <strain evidence="9">cv. Fuhuasheng</strain>
        <tissue evidence="8">Leaves</tissue>
    </source>
</reference>
<evidence type="ECO:0000256" key="3">
    <source>
        <dbReference type="ARBA" id="ARBA00022771"/>
    </source>
</evidence>
<dbReference type="PANTHER" id="PTHR31669">
    <property type="entry name" value="PROTEIN FAR1-RELATED SEQUENCE 10-RELATED"/>
    <property type="match status" value="1"/>
</dbReference>
<dbReference type="PROSITE" id="PS50966">
    <property type="entry name" value="ZF_SWIM"/>
    <property type="match status" value="1"/>
</dbReference>
<feature type="domain" description="SWIM-type" evidence="7">
    <location>
        <begin position="65"/>
        <end position="113"/>
    </location>
</feature>
<keyword evidence="4 6" id="KW-0862">Zinc</keyword>
<protein>
    <recommendedName>
        <fullName evidence="6">Protein FAR1-RELATED SEQUENCE</fullName>
    </recommendedName>
</protein>
<organism evidence="8 9">
    <name type="scientific">Arachis hypogaea</name>
    <name type="common">Peanut</name>
    <dbReference type="NCBI Taxonomy" id="3818"/>
    <lineage>
        <taxon>Eukaryota</taxon>
        <taxon>Viridiplantae</taxon>
        <taxon>Streptophyta</taxon>
        <taxon>Embryophyta</taxon>
        <taxon>Tracheophyta</taxon>
        <taxon>Spermatophyta</taxon>
        <taxon>Magnoliopsida</taxon>
        <taxon>eudicotyledons</taxon>
        <taxon>Gunneridae</taxon>
        <taxon>Pentapetalae</taxon>
        <taxon>rosids</taxon>
        <taxon>fabids</taxon>
        <taxon>Fabales</taxon>
        <taxon>Fabaceae</taxon>
        <taxon>Papilionoideae</taxon>
        <taxon>50 kb inversion clade</taxon>
        <taxon>dalbergioids sensu lato</taxon>
        <taxon>Dalbergieae</taxon>
        <taxon>Pterocarpus clade</taxon>
        <taxon>Arachis</taxon>
    </lineage>
</organism>
<evidence type="ECO:0000256" key="2">
    <source>
        <dbReference type="ARBA" id="ARBA00022723"/>
    </source>
</evidence>
<dbReference type="AlphaFoldDB" id="A0A445EGW8"/>
<evidence type="ECO:0000259" key="7">
    <source>
        <dbReference type="PROSITE" id="PS50966"/>
    </source>
</evidence>
<dbReference type="InterPro" id="IPR007527">
    <property type="entry name" value="Znf_SWIM"/>
</dbReference>
<dbReference type="Proteomes" id="UP000289738">
    <property type="component" value="Chromosome A02"/>
</dbReference>
<dbReference type="Pfam" id="PF04434">
    <property type="entry name" value="SWIM"/>
    <property type="match status" value="1"/>
</dbReference>
<keyword evidence="9" id="KW-1185">Reference proteome</keyword>
<comment type="function">
    <text evidence="6">Putative transcription activator involved in regulating light control of development.</text>
</comment>
<dbReference type="PANTHER" id="PTHR31669:SF292">
    <property type="entry name" value="OS02G0262500 PROTEIN"/>
    <property type="match status" value="1"/>
</dbReference>
<evidence type="ECO:0000256" key="4">
    <source>
        <dbReference type="ARBA" id="ARBA00022833"/>
    </source>
</evidence>
<evidence type="ECO:0000313" key="9">
    <source>
        <dbReference type="Proteomes" id="UP000289738"/>
    </source>
</evidence>
<dbReference type="InterPro" id="IPR031052">
    <property type="entry name" value="FHY3/FAR1"/>
</dbReference>
<name>A0A445EGW8_ARAHY</name>
<accession>A0A445EGW8</accession>
<dbReference type="InterPro" id="IPR006564">
    <property type="entry name" value="Znf_PMZ"/>
</dbReference>
<keyword evidence="3 5" id="KW-0863">Zinc-finger</keyword>
<evidence type="ECO:0000256" key="1">
    <source>
        <dbReference type="ARBA" id="ARBA00005889"/>
    </source>
</evidence>